<proteinExistence type="predicted"/>
<sequence>MTCRSEKQKQRYVEVGVGQPCLDGHMEVNNIVLEFLCSHGELAPADDSMETHTGTTYESEVPCREEGNTNLVGDELLQEQVEARAGHTLGYEELVLGPIFEDLNAGVQGKHVCLAMQQVEANGRVLLLYVMLWIHVVLKVSL</sequence>
<name>A0A9D4ZGT3_ADICA</name>
<reference evidence="1" key="1">
    <citation type="submission" date="2021-01" db="EMBL/GenBank/DDBJ databases">
        <title>Adiantum capillus-veneris genome.</title>
        <authorList>
            <person name="Fang Y."/>
            <person name="Liao Q."/>
        </authorList>
    </citation>
    <scope>NUCLEOTIDE SEQUENCE</scope>
    <source>
        <strain evidence="1">H3</strain>
        <tissue evidence="1">Leaf</tissue>
    </source>
</reference>
<dbReference type="Proteomes" id="UP000886520">
    <property type="component" value="Chromosome 10"/>
</dbReference>
<gene>
    <name evidence="1" type="ORF">GOP47_0010865</name>
</gene>
<evidence type="ECO:0000313" key="1">
    <source>
        <dbReference type="EMBL" id="KAI5074904.1"/>
    </source>
</evidence>
<comment type="caution">
    <text evidence="1">The sequence shown here is derived from an EMBL/GenBank/DDBJ whole genome shotgun (WGS) entry which is preliminary data.</text>
</comment>
<accession>A0A9D4ZGT3</accession>
<protein>
    <submittedName>
        <fullName evidence="1">Uncharacterized protein</fullName>
    </submittedName>
</protein>
<evidence type="ECO:0000313" key="2">
    <source>
        <dbReference type="Proteomes" id="UP000886520"/>
    </source>
</evidence>
<dbReference type="EMBL" id="JABFUD020000010">
    <property type="protein sequence ID" value="KAI5074904.1"/>
    <property type="molecule type" value="Genomic_DNA"/>
</dbReference>
<dbReference type="AlphaFoldDB" id="A0A9D4ZGT3"/>
<keyword evidence="2" id="KW-1185">Reference proteome</keyword>
<organism evidence="1 2">
    <name type="scientific">Adiantum capillus-veneris</name>
    <name type="common">Maidenhair fern</name>
    <dbReference type="NCBI Taxonomy" id="13818"/>
    <lineage>
        <taxon>Eukaryota</taxon>
        <taxon>Viridiplantae</taxon>
        <taxon>Streptophyta</taxon>
        <taxon>Embryophyta</taxon>
        <taxon>Tracheophyta</taxon>
        <taxon>Polypodiopsida</taxon>
        <taxon>Polypodiidae</taxon>
        <taxon>Polypodiales</taxon>
        <taxon>Pteridineae</taxon>
        <taxon>Pteridaceae</taxon>
        <taxon>Vittarioideae</taxon>
        <taxon>Adiantum</taxon>
    </lineage>
</organism>